<keyword evidence="3" id="KW-0808">Transferase</keyword>
<evidence type="ECO:0000256" key="8">
    <source>
        <dbReference type="ARBA" id="ARBA00048679"/>
    </source>
</evidence>
<dbReference type="OrthoDB" id="2649at2759"/>
<dbReference type="PROSITE" id="PS00108">
    <property type="entry name" value="PROTEIN_KINASE_ST"/>
    <property type="match status" value="1"/>
</dbReference>
<dbReference type="PROSITE" id="PS00107">
    <property type="entry name" value="PROTEIN_KINASE_ATP"/>
    <property type="match status" value="1"/>
</dbReference>
<dbReference type="PROSITE" id="PS50011">
    <property type="entry name" value="PROTEIN_KINASE_DOM"/>
    <property type="match status" value="1"/>
</dbReference>
<feature type="compositionally biased region" description="Low complexity" evidence="10">
    <location>
        <begin position="55"/>
        <end position="69"/>
    </location>
</feature>
<evidence type="ECO:0000256" key="4">
    <source>
        <dbReference type="ARBA" id="ARBA00022741"/>
    </source>
</evidence>
<proteinExistence type="predicted"/>
<reference evidence="12" key="1">
    <citation type="submission" date="2020-01" db="EMBL/GenBank/DDBJ databases">
        <title>Development of genomics and gene disruption for Polysphondylium violaceum indicates a role for the polyketide synthase stlB in stalk morphogenesis.</title>
        <authorList>
            <person name="Narita B."/>
            <person name="Kawabe Y."/>
            <person name="Kin K."/>
            <person name="Saito T."/>
            <person name="Gibbs R."/>
            <person name="Kuspa A."/>
            <person name="Muzny D."/>
            <person name="Queller D."/>
            <person name="Richards S."/>
            <person name="Strassman J."/>
            <person name="Sucgang R."/>
            <person name="Worley K."/>
            <person name="Schaap P."/>
        </authorList>
    </citation>
    <scope>NUCLEOTIDE SEQUENCE</scope>
    <source>
        <strain evidence="12">QSvi11</strain>
    </source>
</reference>
<feature type="compositionally biased region" description="Basic and acidic residues" evidence="10">
    <location>
        <begin position="323"/>
        <end position="336"/>
    </location>
</feature>
<dbReference type="InterPro" id="IPR051334">
    <property type="entry name" value="SRPK"/>
</dbReference>
<protein>
    <recommendedName>
        <fullName evidence="1">non-specific serine/threonine protein kinase</fullName>
        <ecNumber evidence="1">2.7.11.1</ecNumber>
    </recommendedName>
</protein>
<dbReference type="GO" id="GO:0005634">
    <property type="term" value="C:nucleus"/>
    <property type="evidence" value="ECO:0007669"/>
    <property type="project" value="TreeGrafter"/>
</dbReference>
<dbReference type="GO" id="GO:0005524">
    <property type="term" value="F:ATP binding"/>
    <property type="evidence" value="ECO:0007669"/>
    <property type="project" value="UniProtKB-UniRule"/>
</dbReference>
<dbReference type="InterPro" id="IPR008271">
    <property type="entry name" value="Ser/Thr_kinase_AS"/>
</dbReference>
<feature type="compositionally biased region" description="Low complexity" evidence="10">
    <location>
        <begin position="275"/>
        <end position="322"/>
    </location>
</feature>
<keyword evidence="4 9" id="KW-0547">Nucleotide-binding</keyword>
<evidence type="ECO:0000256" key="2">
    <source>
        <dbReference type="ARBA" id="ARBA00022527"/>
    </source>
</evidence>
<dbReference type="Proteomes" id="UP000695562">
    <property type="component" value="Unassembled WGS sequence"/>
</dbReference>
<evidence type="ECO:0000256" key="10">
    <source>
        <dbReference type="SAM" id="MobiDB-lite"/>
    </source>
</evidence>
<evidence type="ECO:0000256" key="3">
    <source>
        <dbReference type="ARBA" id="ARBA00022679"/>
    </source>
</evidence>
<feature type="region of interest" description="Disordered" evidence="10">
    <location>
        <begin position="271"/>
        <end position="350"/>
    </location>
</feature>
<keyword evidence="13" id="KW-1185">Reference proteome</keyword>
<evidence type="ECO:0000256" key="1">
    <source>
        <dbReference type="ARBA" id="ARBA00012513"/>
    </source>
</evidence>
<dbReference type="EMBL" id="AJWJ01000509">
    <property type="protein sequence ID" value="KAF2070313.1"/>
    <property type="molecule type" value="Genomic_DNA"/>
</dbReference>
<evidence type="ECO:0000259" key="11">
    <source>
        <dbReference type="PROSITE" id="PS50011"/>
    </source>
</evidence>
<dbReference type="GO" id="GO:0005737">
    <property type="term" value="C:cytoplasm"/>
    <property type="evidence" value="ECO:0007669"/>
    <property type="project" value="TreeGrafter"/>
</dbReference>
<sequence>MSLNESEQQQQDQPQHLTSFSNGGTTLGGTTLGGSSGGSGGGSKSSNKNKKKKSSSSSSSSLSSSSSSLSHRDNEDNMAIMPTSDEEGIKEYRVGGYHVVRKNDVYGGRYQIIKKLGWGHFSTVWLCLDKDTKKQVALKIVKSAKSYTETAEDEIKLLKSVSDHNAADRCVTRLLDHFTHRGPNGRHVCMVFDVLGNNLLDVIKNHRYRGIPLTLVKSIIKQVLIALDYLHSCSIIHTDLKPENVLLEDNFNQNDQDYSWAEVYGFTKNNRTKLSNESSSSGKDSKDSNNGSGRGSSSNKESNGSTTSSHSTNDNSSSNSNNSRDKSSSKVDERYQEQNQLPDNYKYENGTSYRRQIDNSKLFNEGHFPRVQIVDLGNACWTDKHFTDDIQTRQYRSPEAIVRSKWSTPVDIWSAACMAFELATGDHLFKPKSGKNYDKSDDHLALMIELLGKFPRYMSTAGSKSKLYFTAKGELKHIRDLSEQWPLFNVLYEKYKFNLEEAKEFESFLLPMLQYSPEKRATAKDCLKHPWLSDVPPFLNFNNNNNNGSNSNTTTTTTTTTSTTPTSKHSV</sequence>
<name>A0A8J4PNC4_9MYCE</name>
<accession>A0A8J4PNC4</accession>
<dbReference type="FunFam" id="3.30.200.20:FF:000770">
    <property type="entry name" value="SRSF protein kinase 2"/>
    <property type="match status" value="1"/>
</dbReference>
<dbReference type="CDD" id="cd14136">
    <property type="entry name" value="STKc_SRPK"/>
    <property type="match status" value="1"/>
</dbReference>
<dbReference type="GO" id="GO:0050684">
    <property type="term" value="P:regulation of mRNA processing"/>
    <property type="evidence" value="ECO:0007669"/>
    <property type="project" value="TreeGrafter"/>
</dbReference>
<feature type="binding site" evidence="9">
    <location>
        <position position="139"/>
    </location>
    <ligand>
        <name>ATP</name>
        <dbReference type="ChEBI" id="CHEBI:30616"/>
    </ligand>
</feature>
<dbReference type="PANTHER" id="PTHR47634">
    <property type="entry name" value="PROTEIN KINASE DOMAIN-CONTAINING PROTEIN-RELATED"/>
    <property type="match status" value="1"/>
</dbReference>
<evidence type="ECO:0000256" key="5">
    <source>
        <dbReference type="ARBA" id="ARBA00022777"/>
    </source>
</evidence>
<evidence type="ECO:0000313" key="13">
    <source>
        <dbReference type="Proteomes" id="UP000695562"/>
    </source>
</evidence>
<dbReference type="Pfam" id="PF00069">
    <property type="entry name" value="Pkinase"/>
    <property type="match status" value="2"/>
</dbReference>
<feature type="compositionally biased region" description="Gly residues" evidence="10">
    <location>
        <begin position="25"/>
        <end position="43"/>
    </location>
</feature>
<dbReference type="GO" id="GO:0004674">
    <property type="term" value="F:protein serine/threonine kinase activity"/>
    <property type="evidence" value="ECO:0007669"/>
    <property type="project" value="UniProtKB-KW"/>
</dbReference>
<keyword evidence="2" id="KW-0723">Serine/threonine-protein kinase</keyword>
<evidence type="ECO:0000256" key="9">
    <source>
        <dbReference type="PROSITE-ProRule" id="PRU10141"/>
    </source>
</evidence>
<dbReference type="InterPro" id="IPR000719">
    <property type="entry name" value="Prot_kinase_dom"/>
</dbReference>
<dbReference type="Gene3D" id="1.10.510.10">
    <property type="entry name" value="Transferase(Phosphotransferase) domain 1"/>
    <property type="match status" value="1"/>
</dbReference>
<comment type="catalytic activity">
    <reaction evidence="8">
        <text>L-seryl-[protein] + ATP = O-phospho-L-seryl-[protein] + ADP + H(+)</text>
        <dbReference type="Rhea" id="RHEA:17989"/>
        <dbReference type="Rhea" id="RHEA-COMP:9863"/>
        <dbReference type="Rhea" id="RHEA-COMP:11604"/>
        <dbReference type="ChEBI" id="CHEBI:15378"/>
        <dbReference type="ChEBI" id="CHEBI:29999"/>
        <dbReference type="ChEBI" id="CHEBI:30616"/>
        <dbReference type="ChEBI" id="CHEBI:83421"/>
        <dbReference type="ChEBI" id="CHEBI:456216"/>
        <dbReference type="EC" id="2.7.11.1"/>
    </reaction>
</comment>
<dbReference type="SUPFAM" id="SSF56112">
    <property type="entry name" value="Protein kinase-like (PK-like)"/>
    <property type="match status" value="1"/>
</dbReference>
<evidence type="ECO:0000313" key="12">
    <source>
        <dbReference type="EMBL" id="KAF2070313.1"/>
    </source>
</evidence>
<organism evidence="12 13">
    <name type="scientific">Polysphondylium violaceum</name>
    <dbReference type="NCBI Taxonomy" id="133409"/>
    <lineage>
        <taxon>Eukaryota</taxon>
        <taxon>Amoebozoa</taxon>
        <taxon>Evosea</taxon>
        <taxon>Eumycetozoa</taxon>
        <taxon>Dictyostelia</taxon>
        <taxon>Dictyosteliales</taxon>
        <taxon>Dictyosteliaceae</taxon>
        <taxon>Polysphondylium</taxon>
    </lineage>
</organism>
<evidence type="ECO:0000256" key="6">
    <source>
        <dbReference type="ARBA" id="ARBA00022840"/>
    </source>
</evidence>
<dbReference type="InterPro" id="IPR017441">
    <property type="entry name" value="Protein_kinase_ATP_BS"/>
</dbReference>
<dbReference type="InterPro" id="IPR011009">
    <property type="entry name" value="Kinase-like_dom_sf"/>
</dbReference>
<dbReference type="GO" id="GO:0000245">
    <property type="term" value="P:spliceosomal complex assembly"/>
    <property type="evidence" value="ECO:0007669"/>
    <property type="project" value="TreeGrafter"/>
</dbReference>
<dbReference type="PANTHER" id="PTHR47634:SF9">
    <property type="entry name" value="PROTEIN KINASE DOMAIN-CONTAINING PROTEIN-RELATED"/>
    <property type="match status" value="1"/>
</dbReference>
<feature type="domain" description="Protein kinase" evidence="11">
    <location>
        <begin position="110"/>
        <end position="532"/>
    </location>
</feature>
<keyword evidence="6 9" id="KW-0067">ATP-binding</keyword>
<comment type="catalytic activity">
    <reaction evidence="7">
        <text>L-threonyl-[protein] + ATP = O-phospho-L-threonyl-[protein] + ADP + H(+)</text>
        <dbReference type="Rhea" id="RHEA:46608"/>
        <dbReference type="Rhea" id="RHEA-COMP:11060"/>
        <dbReference type="Rhea" id="RHEA-COMP:11605"/>
        <dbReference type="ChEBI" id="CHEBI:15378"/>
        <dbReference type="ChEBI" id="CHEBI:30013"/>
        <dbReference type="ChEBI" id="CHEBI:30616"/>
        <dbReference type="ChEBI" id="CHEBI:61977"/>
        <dbReference type="ChEBI" id="CHEBI:456216"/>
        <dbReference type="EC" id="2.7.11.1"/>
    </reaction>
</comment>
<dbReference type="Gene3D" id="3.30.200.20">
    <property type="entry name" value="Phosphorylase Kinase, domain 1"/>
    <property type="match status" value="1"/>
</dbReference>
<dbReference type="FunFam" id="1.10.510.10:FF:001654">
    <property type="entry name" value="SRSF protein kinase 3"/>
    <property type="match status" value="1"/>
</dbReference>
<comment type="caution">
    <text evidence="12">The sequence shown here is derived from an EMBL/GenBank/DDBJ whole genome shotgun (WGS) entry which is preliminary data.</text>
</comment>
<dbReference type="SMART" id="SM00220">
    <property type="entry name" value="S_TKc"/>
    <property type="match status" value="1"/>
</dbReference>
<feature type="region of interest" description="Disordered" evidence="10">
    <location>
        <begin position="1"/>
        <end position="84"/>
    </location>
</feature>
<gene>
    <name evidence="12" type="ORF">CYY_008366</name>
</gene>
<evidence type="ECO:0000256" key="7">
    <source>
        <dbReference type="ARBA" id="ARBA00047899"/>
    </source>
</evidence>
<dbReference type="EC" id="2.7.11.1" evidence="1"/>
<dbReference type="AlphaFoldDB" id="A0A8J4PNC4"/>
<feature type="region of interest" description="Disordered" evidence="10">
    <location>
        <begin position="542"/>
        <end position="571"/>
    </location>
</feature>
<keyword evidence="5" id="KW-0418">Kinase</keyword>